<dbReference type="AlphaFoldDB" id="A0AA47JN16"/>
<dbReference type="Proteomes" id="UP001156560">
    <property type="component" value="Plasmid pHLA"/>
</dbReference>
<dbReference type="RefSeq" id="WP_269169636.1">
    <property type="nucleotide sequence ID" value="NZ_CP114196.1"/>
</dbReference>
<keyword evidence="1" id="KW-0812">Transmembrane</keyword>
<name>A0AA47JN16_VIBPH</name>
<keyword evidence="2" id="KW-0614">Plasmid</keyword>
<evidence type="ECO:0000256" key="1">
    <source>
        <dbReference type="SAM" id="Phobius"/>
    </source>
</evidence>
<keyword evidence="1" id="KW-0472">Membrane</keyword>
<gene>
    <name evidence="2" type="ORF">O1Q84_26275</name>
</gene>
<keyword evidence="1" id="KW-1133">Transmembrane helix</keyword>
<accession>A0AA47JN16</accession>
<evidence type="ECO:0000313" key="2">
    <source>
        <dbReference type="EMBL" id="WAT93627.1"/>
    </source>
</evidence>
<organism evidence="2 3">
    <name type="scientific">Vibrio parahaemolyticus</name>
    <dbReference type="NCBI Taxonomy" id="670"/>
    <lineage>
        <taxon>Bacteria</taxon>
        <taxon>Pseudomonadati</taxon>
        <taxon>Pseudomonadota</taxon>
        <taxon>Gammaproteobacteria</taxon>
        <taxon>Vibrionales</taxon>
        <taxon>Vibrionaceae</taxon>
        <taxon>Vibrio</taxon>
    </lineage>
</organism>
<evidence type="ECO:0000313" key="3">
    <source>
        <dbReference type="Proteomes" id="UP001156560"/>
    </source>
</evidence>
<proteinExistence type="predicted"/>
<sequence>MENEESVGFKSVTQSAELIIHAGSSPIPGEVRSRLEKIPSIKPRPARRIMGVKLAELGVNRNPYVANRATKALLALTLITWGLTLLLLTGSLVNFYLLERINISATSHDARIEPTGKPVRIGNLD</sequence>
<feature type="transmembrane region" description="Helical" evidence="1">
    <location>
        <begin position="72"/>
        <end position="98"/>
    </location>
</feature>
<geneLocation type="plasmid" evidence="2 3">
    <name>pHLA</name>
</geneLocation>
<reference evidence="2" key="1">
    <citation type="submission" date="2022-12" db="EMBL/GenBank/DDBJ databases">
        <title>Vibrio parahaemolyticus become highly virulent by producing novel Tc toxins.</title>
        <authorList>
            <person name="Yang F."/>
            <person name="You Y."/>
            <person name="Lai Q."/>
            <person name="Xu L."/>
            <person name="Li F."/>
        </authorList>
    </citation>
    <scope>NUCLEOTIDE SEQUENCE</scope>
    <source>
        <strain evidence="2">Vp-HL-202005</strain>
        <plasmid evidence="2">pHLA</plasmid>
    </source>
</reference>
<protein>
    <submittedName>
        <fullName evidence="2">Uncharacterized protein</fullName>
    </submittedName>
</protein>
<dbReference type="EMBL" id="CP114196">
    <property type="protein sequence ID" value="WAT93627.1"/>
    <property type="molecule type" value="Genomic_DNA"/>
</dbReference>